<sequence length="204" mass="22835">MNLKDKITNYLKDRDGSTDREITNSILGKNEPQQVVNQTCRALVSKGVLKRANRKDGLIGNYLVTEINAKEASPVDLAESSKIFSEDSLKEILKNHLHLNGWVTQIAWGKTPGIDINAIRGTERWIIEVKGLGSLSAMNVNYFLGVLAETLQRMDDPNAKYTIALPDVKQFRNLWNKLPLLAKRRTGITAIFIDTVGTINECEI</sequence>
<evidence type="ECO:0000313" key="2">
    <source>
        <dbReference type="Proteomes" id="UP000665561"/>
    </source>
</evidence>
<dbReference type="Proteomes" id="UP000665561">
    <property type="component" value="Unassembled WGS sequence"/>
</dbReference>
<accession>A0ABW9XSI5</accession>
<proteinExistence type="predicted"/>
<dbReference type="EMBL" id="JAAAMV010000013">
    <property type="protein sequence ID" value="NBD25613.1"/>
    <property type="molecule type" value="Genomic_DNA"/>
</dbReference>
<protein>
    <submittedName>
        <fullName evidence="1">MarR family transcriptional regulator</fullName>
    </submittedName>
</protein>
<evidence type="ECO:0000313" key="1">
    <source>
        <dbReference type="EMBL" id="NBD25613.1"/>
    </source>
</evidence>
<organism evidence="1 2">
    <name type="scientific">Paenibacillus glycinis</name>
    <dbReference type="NCBI Taxonomy" id="2697035"/>
    <lineage>
        <taxon>Bacteria</taxon>
        <taxon>Bacillati</taxon>
        <taxon>Bacillota</taxon>
        <taxon>Bacilli</taxon>
        <taxon>Bacillales</taxon>
        <taxon>Paenibacillaceae</taxon>
        <taxon>Paenibacillus</taxon>
    </lineage>
</organism>
<gene>
    <name evidence="1" type="ORF">GT019_17210</name>
</gene>
<keyword evidence="2" id="KW-1185">Reference proteome</keyword>
<dbReference type="RefSeq" id="WP_161744424.1">
    <property type="nucleotide sequence ID" value="NZ_JAAAMV010000013.1"/>
</dbReference>
<name>A0ABW9XSI5_9BACL</name>
<reference evidence="1 2" key="1">
    <citation type="submission" date="2020-01" db="EMBL/GenBank/DDBJ databases">
        <title>Paenibacillus soybeanensis sp. nov. isolated from the nodules of soybean (Glycine max(L.) Merr).</title>
        <authorList>
            <person name="Wang H."/>
        </authorList>
    </citation>
    <scope>NUCLEOTIDE SEQUENCE [LARGE SCALE GENOMIC DNA]</scope>
    <source>
        <strain evidence="1 2">T1</strain>
    </source>
</reference>
<comment type="caution">
    <text evidence="1">The sequence shown here is derived from an EMBL/GenBank/DDBJ whole genome shotgun (WGS) entry which is preliminary data.</text>
</comment>